<keyword evidence="6" id="KW-1185">Reference proteome</keyword>
<name>A0ABR9XW34_9STAP</name>
<evidence type="ECO:0000259" key="4">
    <source>
        <dbReference type="Pfam" id="PF08270"/>
    </source>
</evidence>
<evidence type="ECO:0000313" key="5">
    <source>
        <dbReference type="EMBL" id="MBF0753127.1"/>
    </source>
</evidence>
<evidence type="ECO:0000256" key="2">
    <source>
        <dbReference type="ARBA" id="ARBA00023163"/>
    </source>
</evidence>
<dbReference type="EMBL" id="JADGLW010000002">
    <property type="protein sequence ID" value="MBF0753127.1"/>
    <property type="molecule type" value="Genomic_DNA"/>
</dbReference>
<dbReference type="InterPro" id="IPR007737">
    <property type="entry name" value="Mga_HTH"/>
</dbReference>
<dbReference type="PANTHER" id="PTHR30185:SF18">
    <property type="entry name" value="TRANSCRIPTIONAL REGULATOR MTLR"/>
    <property type="match status" value="1"/>
</dbReference>
<keyword evidence="2" id="KW-0804">Transcription</keyword>
<dbReference type="InterPro" id="IPR050661">
    <property type="entry name" value="BglG_antiterminators"/>
</dbReference>
<evidence type="ECO:0000256" key="1">
    <source>
        <dbReference type="ARBA" id="ARBA00023015"/>
    </source>
</evidence>
<dbReference type="InterPro" id="IPR013236">
    <property type="entry name" value="Mga_PRD_dom"/>
</dbReference>
<dbReference type="Gene3D" id="1.10.10.10">
    <property type="entry name" value="Winged helix-like DNA-binding domain superfamily/Winged helix DNA-binding domain"/>
    <property type="match status" value="1"/>
</dbReference>
<comment type="caution">
    <text evidence="5">The sequence shown here is derived from an EMBL/GenBank/DDBJ whole genome shotgun (WGS) entry which is preliminary data.</text>
</comment>
<evidence type="ECO:0000313" key="6">
    <source>
        <dbReference type="Proteomes" id="UP000647980"/>
    </source>
</evidence>
<sequence length="490" mass="57612">MRRLLSKIENRKLYMIELLYQKNDYMPIEDLAAELQTSVRNLKEDIAEMDNLSDILTITLLQDKVKMEFHQNTGVESVTQYLINHNFSYKLLEEMFFNETLHLEELAESMYVSTSTIYRQFRKIEDVLKENFTVELKTNPCRVSGNEEDIRAFYVTFFSEKYSIFDWPFEDIVSEKLMDDLVESLIDLIGIDVDFSFLRYVKYVGIIGLLRYKNNYFLNEDVETGKYEIIDEAARTFDLTALEDALDIKITEETLSETFAVFLQANVPFTNEDFIRKANQSPVITHSYFRLLEMINALSKKYELPIPNRDDMIMGVHNTLFLGRSELYTNFILNDKKRKFVQAAKELYPDFYNDMYHYMTDYIVDIYERNDKILLNHMIYTFMTHWDDLFVSLKAQQKKASVLLVSSNDIKHATMMRSVIDFEFSEQLEITIGTDLKVIKEALSSNSYDLIISNFPIEDNPHSRVICVENVPTRANMLTIMENLMSVSDE</sequence>
<proteinExistence type="predicted"/>
<dbReference type="PANTHER" id="PTHR30185">
    <property type="entry name" value="CRYPTIC BETA-GLUCOSIDE BGL OPERON ANTITERMINATOR"/>
    <property type="match status" value="1"/>
</dbReference>
<gene>
    <name evidence="5" type="ORF">IR135_02495</name>
</gene>
<dbReference type="Gene3D" id="3.40.50.2300">
    <property type="match status" value="1"/>
</dbReference>
<feature type="domain" description="M protein trans-acting positive regulator (MGA) PRD" evidence="4">
    <location>
        <begin position="184"/>
        <end position="389"/>
    </location>
</feature>
<dbReference type="Pfam" id="PF05043">
    <property type="entry name" value="Mga"/>
    <property type="match status" value="1"/>
</dbReference>
<evidence type="ECO:0000259" key="3">
    <source>
        <dbReference type="Pfam" id="PF05043"/>
    </source>
</evidence>
<organism evidence="5 6">
    <name type="scientific">Jeotgalicoccus nanhaiensis</name>
    <dbReference type="NCBI Taxonomy" id="568603"/>
    <lineage>
        <taxon>Bacteria</taxon>
        <taxon>Bacillati</taxon>
        <taxon>Bacillota</taxon>
        <taxon>Bacilli</taxon>
        <taxon>Bacillales</taxon>
        <taxon>Staphylococcaceae</taxon>
        <taxon>Jeotgalicoccus</taxon>
    </lineage>
</organism>
<feature type="domain" description="Mga helix-turn-helix" evidence="3">
    <location>
        <begin position="72"/>
        <end position="158"/>
    </location>
</feature>
<protein>
    <submittedName>
        <fullName evidence="5">Helix-turn-helix domain-containing protein</fullName>
    </submittedName>
</protein>
<dbReference type="Pfam" id="PF08270">
    <property type="entry name" value="PRD_Mga"/>
    <property type="match status" value="1"/>
</dbReference>
<accession>A0ABR9XW34</accession>
<reference evidence="5 6" key="1">
    <citation type="submission" date="2020-10" db="EMBL/GenBank/DDBJ databases">
        <title>Mouse Oral microbiota.</title>
        <authorList>
            <person name="Joseph S."/>
            <person name="Aduse-Opoku J."/>
        </authorList>
    </citation>
    <scope>NUCLEOTIDE SEQUENCE [LARGE SCALE GENOMIC DNA]</scope>
    <source>
        <strain evidence="5 6">19428wE5_W307</strain>
    </source>
</reference>
<dbReference type="RefSeq" id="WP_135096444.1">
    <property type="nucleotide sequence ID" value="NZ_JADGLW010000002.1"/>
</dbReference>
<dbReference type="Proteomes" id="UP000647980">
    <property type="component" value="Unassembled WGS sequence"/>
</dbReference>
<dbReference type="InterPro" id="IPR036388">
    <property type="entry name" value="WH-like_DNA-bd_sf"/>
</dbReference>
<keyword evidence="1" id="KW-0805">Transcription regulation</keyword>